<evidence type="ECO:0000256" key="10">
    <source>
        <dbReference type="ARBA" id="ARBA00030956"/>
    </source>
</evidence>
<gene>
    <name evidence="13" type="ORF">FYJ75_04845</name>
</gene>
<keyword evidence="7" id="KW-0598">Phosphotransferase system</keyword>
<evidence type="ECO:0000256" key="1">
    <source>
        <dbReference type="ARBA" id="ARBA00002434"/>
    </source>
</evidence>
<accession>A0A6L5YP92</accession>
<name>A0A6L5YP92_9FIRM</name>
<keyword evidence="5 13" id="KW-0762">Sugar transport</keyword>
<dbReference type="InterPro" id="IPR016152">
    <property type="entry name" value="PTrfase/Anion_transptr"/>
</dbReference>
<evidence type="ECO:0000256" key="5">
    <source>
        <dbReference type="ARBA" id="ARBA00022597"/>
    </source>
</evidence>
<evidence type="ECO:0000256" key="3">
    <source>
        <dbReference type="ARBA" id="ARBA00022448"/>
    </source>
</evidence>
<reference evidence="13 14" key="1">
    <citation type="submission" date="2019-08" db="EMBL/GenBank/DDBJ databases">
        <title>In-depth cultivation of the pig gut microbiome towards novel bacterial diversity and tailored functional studies.</title>
        <authorList>
            <person name="Wylensek D."/>
            <person name="Hitch T.C.A."/>
            <person name="Clavel T."/>
        </authorList>
    </citation>
    <scope>NUCLEOTIDE SEQUENCE [LARGE SCALE GENOMIC DNA]</scope>
    <source>
        <strain evidence="13 14">MUC/MUC-530-WT-4D</strain>
    </source>
</reference>
<dbReference type="GO" id="GO:0005886">
    <property type="term" value="C:plasma membrane"/>
    <property type="evidence" value="ECO:0007669"/>
    <property type="project" value="TreeGrafter"/>
</dbReference>
<keyword evidence="8" id="KW-0418">Kinase</keyword>
<protein>
    <recommendedName>
        <fullName evidence="2">Mannitol-specific phosphotransferase enzyme IIA component</fullName>
    </recommendedName>
    <alternativeName>
        <fullName evidence="10">EIIA</fullName>
    </alternativeName>
    <alternativeName>
        <fullName evidence="11">EIII</fullName>
    </alternativeName>
    <alternativeName>
        <fullName evidence="9">PTS system mannitol-specific EIIA component</fullName>
    </alternativeName>
</protein>
<comment type="function">
    <text evidence="1">The phosphoenolpyruvate-dependent sugar phosphotransferase system (sugar PTS), a major carbohydrate active transport system, catalyzes the phosphorylation of incoming sugar substrates concomitantly with their translocation across the cell membrane. The enzyme II CmtAB PTS system is involved in D-mannitol transport.</text>
</comment>
<evidence type="ECO:0000256" key="2">
    <source>
        <dbReference type="ARBA" id="ARBA00014783"/>
    </source>
</evidence>
<dbReference type="GO" id="GO:0016301">
    <property type="term" value="F:kinase activity"/>
    <property type="evidence" value="ECO:0007669"/>
    <property type="project" value="UniProtKB-KW"/>
</dbReference>
<evidence type="ECO:0000313" key="13">
    <source>
        <dbReference type="EMBL" id="MST74363.1"/>
    </source>
</evidence>
<dbReference type="Proteomes" id="UP000474024">
    <property type="component" value="Unassembled WGS sequence"/>
</dbReference>
<dbReference type="AlphaFoldDB" id="A0A6L5YP92"/>
<keyword evidence="14" id="KW-1185">Reference proteome</keyword>
<evidence type="ECO:0000259" key="12">
    <source>
        <dbReference type="PROSITE" id="PS51094"/>
    </source>
</evidence>
<evidence type="ECO:0000256" key="9">
    <source>
        <dbReference type="ARBA" id="ARBA00029908"/>
    </source>
</evidence>
<dbReference type="PANTHER" id="PTHR30181:SF2">
    <property type="entry name" value="PTS SYSTEM MANNITOL-SPECIFIC EIICBA COMPONENT"/>
    <property type="match status" value="1"/>
</dbReference>
<organism evidence="13 14">
    <name type="scientific">Roseburia porci</name>
    <dbReference type="NCBI Taxonomy" id="2605790"/>
    <lineage>
        <taxon>Bacteria</taxon>
        <taxon>Bacillati</taxon>
        <taxon>Bacillota</taxon>
        <taxon>Clostridia</taxon>
        <taxon>Lachnospirales</taxon>
        <taxon>Lachnospiraceae</taxon>
        <taxon>Roseburia</taxon>
    </lineage>
</organism>
<dbReference type="GO" id="GO:0009401">
    <property type="term" value="P:phosphoenolpyruvate-dependent sugar phosphotransferase system"/>
    <property type="evidence" value="ECO:0007669"/>
    <property type="project" value="UniProtKB-KW"/>
</dbReference>
<dbReference type="RefSeq" id="WP_154429327.1">
    <property type="nucleotide sequence ID" value="NZ_VUNI01000005.1"/>
</dbReference>
<dbReference type="PROSITE" id="PS00372">
    <property type="entry name" value="PTS_EIIA_TYPE_2_HIS"/>
    <property type="match status" value="1"/>
</dbReference>
<evidence type="ECO:0000256" key="4">
    <source>
        <dbReference type="ARBA" id="ARBA00022553"/>
    </source>
</evidence>
<evidence type="ECO:0000256" key="7">
    <source>
        <dbReference type="ARBA" id="ARBA00022683"/>
    </source>
</evidence>
<evidence type="ECO:0000256" key="6">
    <source>
        <dbReference type="ARBA" id="ARBA00022679"/>
    </source>
</evidence>
<proteinExistence type="predicted"/>
<keyword evidence="6" id="KW-0808">Transferase</keyword>
<dbReference type="GO" id="GO:0090563">
    <property type="term" value="F:protein-phosphocysteine-sugar phosphotransferase activity"/>
    <property type="evidence" value="ECO:0007669"/>
    <property type="project" value="TreeGrafter"/>
</dbReference>
<dbReference type="PANTHER" id="PTHR30181">
    <property type="entry name" value="MANNITOL PERMEASE IIC COMPONENT"/>
    <property type="match status" value="1"/>
</dbReference>
<dbReference type="InterPro" id="IPR002178">
    <property type="entry name" value="PTS_EIIA_type-2_dom"/>
</dbReference>
<evidence type="ECO:0000256" key="8">
    <source>
        <dbReference type="ARBA" id="ARBA00022777"/>
    </source>
</evidence>
<dbReference type="EMBL" id="VUNI01000005">
    <property type="protein sequence ID" value="MST74363.1"/>
    <property type="molecule type" value="Genomic_DNA"/>
</dbReference>
<dbReference type="SUPFAM" id="SSF55804">
    <property type="entry name" value="Phoshotransferase/anion transport protein"/>
    <property type="match status" value="1"/>
</dbReference>
<comment type="caution">
    <text evidence="13">The sequence shown here is derived from an EMBL/GenBank/DDBJ whole genome shotgun (WGS) entry which is preliminary data.</text>
</comment>
<dbReference type="InterPro" id="IPR050893">
    <property type="entry name" value="Sugar_PTS"/>
</dbReference>
<keyword evidence="4" id="KW-0597">Phosphoprotein</keyword>
<dbReference type="Pfam" id="PF00359">
    <property type="entry name" value="PTS_EIIA_2"/>
    <property type="match status" value="1"/>
</dbReference>
<feature type="domain" description="PTS EIIA type-2" evidence="12">
    <location>
        <begin position="3"/>
        <end position="140"/>
    </location>
</feature>
<evidence type="ECO:0000256" key="11">
    <source>
        <dbReference type="ARBA" id="ARBA00030962"/>
    </source>
</evidence>
<sequence length="140" mass="15269">MSEILKKENILTNCKPAPKEEIIKKLGQILYEDGCIEKEYIQGMIDKEGVFNTNIGNSIAIPHGIESSKVYVKKAGIAIMTIPEGTDWGSDEPVRIVIAIAGDGDVHIDILGRIAEVLSDPDDVEKVVNSNADEIYALFA</sequence>
<dbReference type="PROSITE" id="PS51094">
    <property type="entry name" value="PTS_EIIA_TYPE_2"/>
    <property type="match status" value="1"/>
</dbReference>
<evidence type="ECO:0000313" key="14">
    <source>
        <dbReference type="Proteomes" id="UP000474024"/>
    </source>
</evidence>
<dbReference type="Gene3D" id="3.40.930.10">
    <property type="entry name" value="Mannitol-specific EII, Chain A"/>
    <property type="match status" value="1"/>
</dbReference>
<keyword evidence="3" id="KW-0813">Transport</keyword>
<dbReference type="CDD" id="cd00211">
    <property type="entry name" value="PTS_IIA_fru"/>
    <property type="match status" value="1"/>
</dbReference>